<accession>A0A8S9T8M3</accession>
<dbReference type="RefSeq" id="WP_153021557.1">
    <property type="nucleotide sequence ID" value="NZ_JHEG04000001.1"/>
</dbReference>
<organism evidence="1 2">
    <name type="scientific">Tolypothrix bouteillei VB521301</name>
    <dbReference type="NCBI Taxonomy" id="1479485"/>
    <lineage>
        <taxon>Bacteria</taxon>
        <taxon>Bacillati</taxon>
        <taxon>Cyanobacteriota</taxon>
        <taxon>Cyanophyceae</taxon>
        <taxon>Nostocales</taxon>
        <taxon>Tolypothrichaceae</taxon>
        <taxon>Tolypothrix</taxon>
    </lineage>
</organism>
<sequence>MANGMANLSAVFSACGNGSNMAVTQTGGNQSRLYLLNPVLKMQFARN</sequence>
<keyword evidence="2" id="KW-1185">Reference proteome</keyword>
<reference evidence="1" key="2">
    <citation type="submission" date="2019-11" db="EMBL/GenBank/DDBJ databases">
        <title>Improved Assembly of Tolypothrix boutellei genome.</title>
        <authorList>
            <person name="Sarangi A.N."/>
            <person name="Mukherjee M."/>
            <person name="Ghosh S."/>
            <person name="Singh D."/>
            <person name="Das A."/>
            <person name="Kant S."/>
            <person name="Prusty A."/>
            <person name="Tripathy S."/>
        </authorList>
    </citation>
    <scope>NUCLEOTIDE SEQUENCE</scope>
    <source>
        <strain evidence="1">VB521301</strain>
    </source>
</reference>
<proteinExistence type="predicted"/>
<name>A0A8S9T8M3_9CYAN</name>
<evidence type="ECO:0000313" key="1">
    <source>
        <dbReference type="EMBL" id="KAF3887839.1"/>
    </source>
</evidence>
<evidence type="ECO:0000313" key="2">
    <source>
        <dbReference type="Proteomes" id="UP000029738"/>
    </source>
</evidence>
<dbReference type="EMBL" id="JHEG04000001">
    <property type="protein sequence ID" value="KAF3887839.1"/>
    <property type="molecule type" value="Genomic_DNA"/>
</dbReference>
<gene>
    <name evidence="1" type="ORF">DA73_0400021850</name>
</gene>
<reference evidence="1" key="1">
    <citation type="journal article" date="2015" name="Genome Announc.">
        <title>Draft Genome Sequence of Tolypothrix boutellei Strain VB521301.</title>
        <authorList>
            <person name="Chandrababunaidu M.M."/>
            <person name="Singh D."/>
            <person name="Sen D."/>
            <person name="Bhan S."/>
            <person name="Das S."/>
            <person name="Gupta A."/>
            <person name="Adhikary S.P."/>
            <person name="Tripathy S."/>
        </authorList>
    </citation>
    <scope>NUCLEOTIDE SEQUENCE</scope>
    <source>
        <strain evidence="1">VB521301</strain>
    </source>
</reference>
<dbReference type="AlphaFoldDB" id="A0A8S9T8M3"/>
<protein>
    <submittedName>
        <fullName evidence="1">Uncharacterized protein</fullName>
    </submittedName>
</protein>
<dbReference type="Proteomes" id="UP000029738">
    <property type="component" value="Unassembled WGS sequence"/>
</dbReference>
<comment type="caution">
    <text evidence="1">The sequence shown here is derived from an EMBL/GenBank/DDBJ whole genome shotgun (WGS) entry which is preliminary data.</text>
</comment>